<evidence type="ECO:0000256" key="1">
    <source>
        <dbReference type="SAM" id="MobiDB-lite"/>
    </source>
</evidence>
<accession>A0ABP6WQ00</accession>
<feature type="region of interest" description="Disordered" evidence="1">
    <location>
        <begin position="1"/>
        <end position="49"/>
    </location>
</feature>
<protein>
    <submittedName>
        <fullName evidence="2">Uncharacterized protein</fullName>
    </submittedName>
</protein>
<organism evidence="2 3">
    <name type="scientific">Amycolatopsis ultiminotia</name>
    <dbReference type="NCBI Taxonomy" id="543629"/>
    <lineage>
        <taxon>Bacteria</taxon>
        <taxon>Bacillati</taxon>
        <taxon>Actinomycetota</taxon>
        <taxon>Actinomycetes</taxon>
        <taxon>Pseudonocardiales</taxon>
        <taxon>Pseudonocardiaceae</taxon>
        <taxon>Amycolatopsis</taxon>
    </lineage>
</organism>
<sequence length="49" mass="5053">MDRAGSAKPSEVRNPGKIREAKQGPWAGKARGAGQGLLVPQVFRAGGPP</sequence>
<name>A0ABP6WQ00_9PSEU</name>
<evidence type="ECO:0000313" key="3">
    <source>
        <dbReference type="Proteomes" id="UP001500689"/>
    </source>
</evidence>
<dbReference type="Proteomes" id="UP001500689">
    <property type="component" value="Unassembled WGS sequence"/>
</dbReference>
<evidence type="ECO:0000313" key="2">
    <source>
        <dbReference type="EMBL" id="GAA3554859.1"/>
    </source>
</evidence>
<reference evidence="3" key="1">
    <citation type="journal article" date="2019" name="Int. J. Syst. Evol. Microbiol.">
        <title>The Global Catalogue of Microorganisms (GCM) 10K type strain sequencing project: providing services to taxonomists for standard genome sequencing and annotation.</title>
        <authorList>
            <consortium name="The Broad Institute Genomics Platform"/>
            <consortium name="The Broad Institute Genome Sequencing Center for Infectious Disease"/>
            <person name="Wu L."/>
            <person name="Ma J."/>
        </authorList>
    </citation>
    <scope>NUCLEOTIDE SEQUENCE [LARGE SCALE GENOMIC DNA]</scope>
    <source>
        <strain evidence="3">JCM 16898</strain>
    </source>
</reference>
<dbReference type="EMBL" id="BAAAZN010000009">
    <property type="protein sequence ID" value="GAA3554859.1"/>
    <property type="molecule type" value="Genomic_DNA"/>
</dbReference>
<proteinExistence type="predicted"/>
<gene>
    <name evidence="2" type="ORF">GCM10022222_43110</name>
</gene>
<comment type="caution">
    <text evidence="2">The sequence shown here is derived from an EMBL/GenBank/DDBJ whole genome shotgun (WGS) entry which is preliminary data.</text>
</comment>
<keyword evidence="3" id="KW-1185">Reference proteome</keyword>